<comment type="caution">
    <text evidence="26">The sequence shown here is derived from an EMBL/GenBank/DDBJ whole genome shotgun (WGS) entry which is preliminary data.</text>
</comment>
<dbReference type="Pfam" id="PF17900">
    <property type="entry name" value="Peptidase_M1_N"/>
    <property type="match status" value="1"/>
</dbReference>
<protein>
    <recommendedName>
        <fullName evidence="22">Aminopeptidase</fullName>
        <ecNumber evidence="22">3.4.11.-</ecNumber>
    </recommendedName>
</protein>
<evidence type="ECO:0000256" key="16">
    <source>
        <dbReference type="ARBA" id="ARBA00023136"/>
    </source>
</evidence>
<name>A0A8J1XX29_OWEFU</name>
<dbReference type="EC" id="3.4.11.-" evidence="22"/>
<keyword evidence="18" id="KW-0325">Glycoprotein</keyword>
<gene>
    <name evidence="26" type="ORF">OFUS_LOCUS19200</name>
</gene>
<evidence type="ECO:0000259" key="25">
    <source>
        <dbReference type="Pfam" id="PF17900"/>
    </source>
</evidence>
<dbReference type="PANTHER" id="PTHR11533:SF276">
    <property type="entry name" value="GLUTAMYL AMINOPEPTIDASE"/>
    <property type="match status" value="1"/>
</dbReference>
<dbReference type="InterPro" id="IPR024571">
    <property type="entry name" value="ERAP1-like_C_dom"/>
</dbReference>
<dbReference type="FunFam" id="1.10.390.10:FF:000016">
    <property type="entry name" value="Glutamyl aminopeptidase"/>
    <property type="match status" value="1"/>
</dbReference>
<evidence type="ECO:0000256" key="19">
    <source>
        <dbReference type="PIRSR" id="PIRSR634016-1"/>
    </source>
</evidence>
<organism evidence="26 27">
    <name type="scientific">Owenia fusiformis</name>
    <name type="common">Polychaete worm</name>
    <dbReference type="NCBI Taxonomy" id="6347"/>
    <lineage>
        <taxon>Eukaryota</taxon>
        <taxon>Metazoa</taxon>
        <taxon>Spiralia</taxon>
        <taxon>Lophotrochozoa</taxon>
        <taxon>Annelida</taxon>
        <taxon>Polychaeta</taxon>
        <taxon>Sedentaria</taxon>
        <taxon>Canalipalpata</taxon>
        <taxon>Sabellida</taxon>
        <taxon>Oweniida</taxon>
        <taxon>Oweniidae</taxon>
        <taxon>Owenia</taxon>
    </lineage>
</organism>
<dbReference type="FunFam" id="2.60.40.1730:FF:000012">
    <property type="entry name" value="Aminopeptidase N"/>
    <property type="match status" value="1"/>
</dbReference>
<keyword evidence="9 20" id="KW-0479">Metal-binding</keyword>
<dbReference type="Gene3D" id="1.10.390.10">
    <property type="entry name" value="Neutral Protease Domain 2"/>
    <property type="match status" value="1"/>
</dbReference>
<evidence type="ECO:0000256" key="14">
    <source>
        <dbReference type="ARBA" id="ARBA00022989"/>
    </source>
</evidence>
<dbReference type="Gene3D" id="2.60.40.1910">
    <property type="match status" value="1"/>
</dbReference>
<feature type="transmembrane region" description="Helical" evidence="22">
    <location>
        <begin position="16"/>
        <end position="36"/>
    </location>
</feature>
<evidence type="ECO:0000256" key="11">
    <source>
        <dbReference type="ARBA" id="ARBA00022833"/>
    </source>
</evidence>
<evidence type="ECO:0000259" key="24">
    <source>
        <dbReference type="Pfam" id="PF11838"/>
    </source>
</evidence>
<evidence type="ECO:0000256" key="3">
    <source>
        <dbReference type="ARBA" id="ARBA00010136"/>
    </source>
</evidence>
<feature type="domain" description="Aminopeptidase N-like N-terminal" evidence="25">
    <location>
        <begin position="91"/>
        <end position="279"/>
    </location>
</feature>
<dbReference type="InterPro" id="IPR001930">
    <property type="entry name" value="Peptidase_M1"/>
</dbReference>
<dbReference type="InterPro" id="IPR027268">
    <property type="entry name" value="Peptidase_M4/M1_CTD_sf"/>
</dbReference>
<dbReference type="AlphaFoldDB" id="A0A8J1XX29"/>
<evidence type="ECO:0000256" key="20">
    <source>
        <dbReference type="PIRSR" id="PIRSR634016-3"/>
    </source>
</evidence>
<dbReference type="PANTHER" id="PTHR11533">
    <property type="entry name" value="PROTEASE M1 ZINC METALLOPROTEASE"/>
    <property type="match status" value="1"/>
</dbReference>
<proteinExistence type="inferred from homology"/>
<dbReference type="GO" id="GO:0005886">
    <property type="term" value="C:plasma membrane"/>
    <property type="evidence" value="ECO:0007669"/>
    <property type="project" value="UniProtKB-SubCell"/>
</dbReference>
<dbReference type="InterPro" id="IPR014782">
    <property type="entry name" value="Peptidase_M1_dom"/>
</dbReference>
<comment type="subcellular location">
    <subcellularLocation>
        <location evidence="2">Cell membrane</location>
        <topology evidence="2">Single-pass type II membrane protein</topology>
    </subcellularLocation>
</comment>
<dbReference type="Gene3D" id="1.25.50.20">
    <property type="match status" value="1"/>
</dbReference>
<evidence type="ECO:0000313" key="26">
    <source>
        <dbReference type="EMBL" id="CAH1794521.1"/>
    </source>
</evidence>
<evidence type="ECO:0000256" key="13">
    <source>
        <dbReference type="ARBA" id="ARBA00022968"/>
    </source>
</evidence>
<dbReference type="GO" id="GO:0005737">
    <property type="term" value="C:cytoplasm"/>
    <property type="evidence" value="ECO:0007669"/>
    <property type="project" value="TreeGrafter"/>
</dbReference>
<dbReference type="GO" id="GO:0006508">
    <property type="term" value="P:proteolysis"/>
    <property type="evidence" value="ECO:0007669"/>
    <property type="project" value="UniProtKB-KW"/>
</dbReference>
<evidence type="ECO:0000256" key="9">
    <source>
        <dbReference type="ARBA" id="ARBA00022723"/>
    </source>
</evidence>
<evidence type="ECO:0000256" key="17">
    <source>
        <dbReference type="ARBA" id="ARBA00023157"/>
    </source>
</evidence>
<keyword evidence="5 22" id="KW-0031">Aminopeptidase</keyword>
<evidence type="ECO:0000259" key="23">
    <source>
        <dbReference type="Pfam" id="PF01433"/>
    </source>
</evidence>
<dbReference type="Pfam" id="PF11838">
    <property type="entry name" value="ERAP1_C"/>
    <property type="match status" value="1"/>
</dbReference>
<dbReference type="Gene3D" id="2.60.40.1730">
    <property type="entry name" value="tricorn interacting facor f3 domain"/>
    <property type="match status" value="1"/>
</dbReference>
<dbReference type="EMBL" id="CAIIXF020000009">
    <property type="protein sequence ID" value="CAH1794521.1"/>
    <property type="molecule type" value="Genomic_DNA"/>
</dbReference>
<evidence type="ECO:0000256" key="4">
    <source>
        <dbReference type="ARBA" id="ARBA00011748"/>
    </source>
</evidence>
<keyword evidence="15 22" id="KW-0482">Metalloprotease</keyword>
<comment type="subunit">
    <text evidence="4">Homodimer; disulfide-linked.</text>
</comment>
<feature type="domain" description="Peptidase M1 membrane alanine aminopeptidase" evidence="23">
    <location>
        <begin position="315"/>
        <end position="533"/>
    </location>
</feature>
<dbReference type="Proteomes" id="UP000749559">
    <property type="component" value="Unassembled WGS sequence"/>
</dbReference>
<feature type="active site" description="Proton acceptor" evidence="19">
    <location>
        <position position="387"/>
    </location>
</feature>
<feature type="domain" description="ERAP1-like C-terminal" evidence="24">
    <location>
        <begin position="605"/>
        <end position="908"/>
    </location>
</feature>
<evidence type="ECO:0000256" key="12">
    <source>
        <dbReference type="ARBA" id="ARBA00022837"/>
    </source>
</evidence>
<dbReference type="OrthoDB" id="510539at2759"/>
<feature type="binding site" evidence="20">
    <location>
        <position position="386"/>
    </location>
    <ligand>
        <name>Zn(2+)</name>
        <dbReference type="ChEBI" id="CHEBI:29105"/>
        <note>catalytic</note>
    </ligand>
</feature>
<keyword evidence="8 22" id="KW-0812">Transmembrane</keyword>
<evidence type="ECO:0000256" key="7">
    <source>
        <dbReference type="ARBA" id="ARBA00022670"/>
    </source>
</evidence>
<keyword evidence="27" id="KW-1185">Reference proteome</keyword>
<evidence type="ECO:0000256" key="2">
    <source>
        <dbReference type="ARBA" id="ARBA00004401"/>
    </source>
</evidence>
<dbReference type="InterPro" id="IPR045357">
    <property type="entry name" value="Aminopeptidase_N-like_N"/>
</dbReference>
<evidence type="ECO:0000313" key="27">
    <source>
        <dbReference type="Proteomes" id="UP000749559"/>
    </source>
</evidence>
<dbReference type="GO" id="GO:0043171">
    <property type="term" value="P:peptide catabolic process"/>
    <property type="evidence" value="ECO:0007669"/>
    <property type="project" value="TreeGrafter"/>
</dbReference>
<keyword evidence="10 22" id="KW-0378">Hydrolase</keyword>
<comment type="catalytic activity">
    <reaction evidence="1">
        <text>Release of N-terminal glutamate (and to a lesser extent aspartate) from a peptide.</text>
        <dbReference type="EC" id="3.4.11.7"/>
    </reaction>
</comment>
<dbReference type="GO" id="GO:0070006">
    <property type="term" value="F:metalloaminopeptidase activity"/>
    <property type="evidence" value="ECO:0007669"/>
    <property type="project" value="TreeGrafter"/>
</dbReference>
<dbReference type="InterPro" id="IPR042097">
    <property type="entry name" value="Aminopeptidase_N-like_N_sf"/>
</dbReference>
<dbReference type="CDD" id="cd09601">
    <property type="entry name" value="M1_APN-Q_like"/>
    <property type="match status" value="1"/>
</dbReference>
<dbReference type="GO" id="GO:0008270">
    <property type="term" value="F:zinc ion binding"/>
    <property type="evidence" value="ECO:0007669"/>
    <property type="project" value="UniProtKB-UniRule"/>
</dbReference>
<keyword evidence="13" id="KW-0735">Signal-anchor</keyword>
<evidence type="ECO:0000256" key="15">
    <source>
        <dbReference type="ARBA" id="ARBA00023049"/>
    </source>
</evidence>
<keyword evidence="16 22" id="KW-0472">Membrane</keyword>
<dbReference type="FunFam" id="1.25.50.20:FF:000001">
    <property type="entry name" value="Aminopeptidase"/>
    <property type="match status" value="1"/>
</dbReference>
<sequence>MTLESKPGFYVTKRNAVIIIVLFALIITGVGLLAGLTRAPCPKIVQVTPAPGGGGIQSTTTAPSSTTITISQTTIGPEPWYQFRLPKNIIPLHYNLLVRPDFEASEAWFWGNVSIQATVTLETKYIIMHCKELNITSARVTNNANTDDIPISKRFEHKPMEFCVIETTTLIPGDTNITVDVEFNGSLDKGNSGIYKSEYFNTDLNSTRSLAMTQFASTDARKGFPCFDEPQLKATFTVSLQYPTGYVALGNMPNKTSRILADNMMETTFERTPSMSTYLVCFVISDFHYKEATLKSGKPIRVWAPSDRIREVDLSLETGKNITDWYESYFNMSYHLPKIDMIGIPDLPFGAMENWGLITYRVTRLLYNEEQNTARDKQSTLAVVAHELAHNYVGNVVTAAWWEDIWLNEGFATFFENKGVLSVFPEWEMLEQFVPRSLHTIMESDSFDGVRMIAKPVTDPAGLRDVYSGIVYRKGGSMMRLLEQLMGETDFIRGMQNYLKKFEYGNPTTDQFISEMQQVYNGNIEIKTMLDTWLRQSGHPLVTITTKDNMISASQRRFVKNSNDTFSEKWYVPLSYTYVGGSTTHTVWMNITDVSFPSPVTDQAIKFNSQNLGFYRVDYTSLWQRLATTLQNNINFVPATDRSNLLDDVFVLALDNRLSYNVALEMTKFLRNEVHYVPWLSAIKGLNQVESKLWNRKSYGNWRTHLRGLSREAMTPLQVTDTGSHLNRLLRPLVIQQSCWVGDPDCLTNSTRLFLDFINQNISIPANVRAEVLKFGMQQVGGEKEWDQVFHLYKTTSSFLNDKLRYLESLAYVRERWLKSRFLDYTLDDSKLPIGEFTRVVRYVSATHAGRRMAWDWVRQNWDALIDRFSSSTLLTAVSYISATYNNQLIHDEVVSFLQDKFNDVDMSSRIQSISNTIQSNIQWLERHENTVQNWLENN</sequence>
<keyword evidence="11 20" id="KW-0862">Zinc</keyword>
<evidence type="ECO:0000256" key="10">
    <source>
        <dbReference type="ARBA" id="ARBA00022801"/>
    </source>
</evidence>
<dbReference type="SUPFAM" id="SSF55486">
    <property type="entry name" value="Metalloproteases ('zincins'), catalytic domain"/>
    <property type="match status" value="1"/>
</dbReference>
<dbReference type="InterPro" id="IPR050344">
    <property type="entry name" value="Peptidase_M1_aminopeptidases"/>
</dbReference>
<dbReference type="GO" id="GO:0005615">
    <property type="term" value="C:extracellular space"/>
    <property type="evidence" value="ECO:0007669"/>
    <property type="project" value="TreeGrafter"/>
</dbReference>
<accession>A0A8J1XX29</accession>
<keyword evidence="17" id="KW-1015">Disulfide bond</keyword>
<evidence type="ECO:0000256" key="21">
    <source>
        <dbReference type="PIRSR" id="PIRSR634016-4"/>
    </source>
</evidence>
<dbReference type="InterPro" id="IPR034016">
    <property type="entry name" value="M1_APN-typ"/>
</dbReference>
<evidence type="ECO:0000256" key="8">
    <source>
        <dbReference type="ARBA" id="ARBA00022692"/>
    </source>
</evidence>
<feature type="binding site" evidence="20">
    <location>
        <position position="409"/>
    </location>
    <ligand>
        <name>Zn(2+)</name>
        <dbReference type="ChEBI" id="CHEBI:29105"/>
        <note>catalytic</note>
    </ligand>
</feature>
<comment type="similarity">
    <text evidence="3 22">Belongs to the peptidase M1 family.</text>
</comment>
<evidence type="ECO:0000256" key="6">
    <source>
        <dbReference type="ARBA" id="ARBA00022475"/>
    </source>
</evidence>
<feature type="binding site" evidence="20">
    <location>
        <position position="390"/>
    </location>
    <ligand>
        <name>Zn(2+)</name>
        <dbReference type="ChEBI" id="CHEBI:29105"/>
        <note>catalytic</note>
    </ligand>
</feature>
<evidence type="ECO:0000256" key="22">
    <source>
        <dbReference type="RuleBase" id="RU364040"/>
    </source>
</evidence>
<dbReference type="PRINTS" id="PR00756">
    <property type="entry name" value="ALADIPTASE"/>
</dbReference>
<dbReference type="GO" id="GO:0042277">
    <property type="term" value="F:peptide binding"/>
    <property type="evidence" value="ECO:0007669"/>
    <property type="project" value="TreeGrafter"/>
</dbReference>
<feature type="site" description="Transition state stabilizer" evidence="21">
    <location>
        <position position="472"/>
    </location>
</feature>
<keyword evidence="7 22" id="KW-0645">Protease</keyword>
<reference evidence="26" key="1">
    <citation type="submission" date="2022-03" db="EMBL/GenBank/DDBJ databases">
        <authorList>
            <person name="Martin C."/>
        </authorList>
    </citation>
    <scope>NUCLEOTIDE SEQUENCE</scope>
</reference>
<evidence type="ECO:0000256" key="18">
    <source>
        <dbReference type="ARBA" id="ARBA00023180"/>
    </source>
</evidence>
<comment type="cofactor">
    <cofactor evidence="20 22">
        <name>Zn(2+)</name>
        <dbReference type="ChEBI" id="CHEBI:29105"/>
    </cofactor>
    <text evidence="20 22">Binds 1 zinc ion per subunit.</text>
</comment>
<keyword evidence="14 22" id="KW-1133">Transmembrane helix</keyword>
<keyword evidence="12" id="KW-0106">Calcium</keyword>
<dbReference type="Pfam" id="PF01433">
    <property type="entry name" value="Peptidase_M1"/>
    <property type="match status" value="1"/>
</dbReference>
<evidence type="ECO:0000256" key="5">
    <source>
        <dbReference type="ARBA" id="ARBA00022438"/>
    </source>
</evidence>
<dbReference type="SUPFAM" id="SSF63737">
    <property type="entry name" value="Leukotriene A4 hydrolase N-terminal domain"/>
    <property type="match status" value="1"/>
</dbReference>
<dbReference type="GO" id="GO:0004230">
    <property type="term" value="F:glutamyl aminopeptidase activity"/>
    <property type="evidence" value="ECO:0007669"/>
    <property type="project" value="UniProtKB-EC"/>
</dbReference>
<evidence type="ECO:0000256" key="1">
    <source>
        <dbReference type="ARBA" id="ARBA00001703"/>
    </source>
</evidence>
<keyword evidence="6" id="KW-1003">Cell membrane</keyword>